<dbReference type="EMBL" id="JASPKZ010003859">
    <property type="protein sequence ID" value="KAJ9591731.1"/>
    <property type="molecule type" value="Genomic_DNA"/>
</dbReference>
<reference evidence="1" key="2">
    <citation type="submission" date="2023-05" db="EMBL/GenBank/DDBJ databases">
        <authorList>
            <person name="Fouks B."/>
        </authorList>
    </citation>
    <scope>NUCLEOTIDE SEQUENCE</scope>
    <source>
        <strain evidence="1">Stay&amp;Tobe</strain>
        <tissue evidence="1">Testes</tissue>
    </source>
</reference>
<reference evidence="1" key="1">
    <citation type="journal article" date="2023" name="IScience">
        <title>Live-bearing cockroach genome reveals convergent evolutionary mechanisms linked to viviparity in insects and beyond.</title>
        <authorList>
            <person name="Fouks B."/>
            <person name="Harrison M.C."/>
            <person name="Mikhailova A.A."/>
            <person name="Marchal E."/>
            <person name="English S."/>
            <person name="Carruthers M."/>
            <person name="Jennings E.C."/>
            <person name="Chiamaka E.L."/>
            <person name="Frigard R.A."/>
            <person name="Pippel M."/>
            <person name="Attardo G.M."/>
            <person name="Benoit J.B."/>
            <person name="Bornberg-Bauer E."/>
            <person name="Tobe S.S."/>
        </authorList>
    </citation>
    <scope>NUCLEOTIDE SEQUENCE</scope>
    <source>
        <tissue evidence="1">Testes</tissue>
    </source>
</reference>
<sequence>MDLNPDAFHECLLYCGKWINKDLFATGGSDPNVIRIVDKNKGTSIAVVRGFPKGVYSVDSGPMRSRRSLAKKNVKYVTEATELPKIAFCAGKRIYEFYFK</sequence>
<comment type="caution">
    <text evidence="1">The sequence shown here is derived from an EMBL/GenBank/DDBJ whole genome shotgun (WGS) entry which is preliminary data.</text>
</comment>
<dbReference type="InterPro" id="IPR036322">
    <property type="entry name" value="WD40_repeat_dom_sf"/>
</dbReference>
<proteinExistence type="predicted"/>
<dbReference type="Proteomes" id="UP001233999">
    <property type="component" value="Unassembled WGS sequence"/>
</dbReference>
<evidence type="ECO:0000313" key="2">
    <source>
        <dbReference type="Proteomes" id="UP001233999"/>
    </source>
</evidence>
<gene>
    <name evidence="1" type="ORF">L9F63_001759</name>
</gene>
<accession>A0AAD8EIT2</accession>
<evidence type="ECO:0000313" key="1">
    <source>
        <dbReference type="EMBL" id="KAJ9591731.1"/>
    </source>
</evidence>
<organism evidence="1 2">
    <name type="scientific">Diploptera punctata</name>
    <name type="common">Pacific beetle cockroach</name>
    <dbReference type="NCBI Taxonomy" id="6984"/>
    <lineage>
        <taxon>Eukaryota</taxon>
        <taxon>Metazoa</taxon>
        <taxon>Ecdysozoa</taxon>
        <taxon>Arthropoda</taxon>
        <taxon>Hexapoda</taxon>
        <taxon>Insecta</taxon>
        <taxon>Pterygota</taxon>
        <taxon>Neoptera</taxon>
        <taxon>Polyneoptera</taxon>
        <taxon>Dictyoptera</taxon>
        <taxon>Blattodea</taxon>
        <taxon>Blaberoidea</taxon>
        <taxon>Blaberidae</taxon>
        <taxon>Diplopterinae</taxon>
        <taxon>Diploptera</taxon>
    </lineage>
</organism>
<name>A0AAD8EIT2_DIPPU</name>
<dbReference type="SUPFAM" id="SSF50978">
    <property type="entry name" value="WD40 repeat-like"/>
    <property type="match status" value="1"/>
</dbReference>
<dbReference type="AlphaFoldDB" id="A0AAD8EIT2"/>
<protein>
    <submittedName>
        <fullName evidence="1">Uncharacterized protein</fullName>
    </submittedName>
</protein>
<keyword evidence="2" id="KW-1185">Reference proteome</keyword>